<dbReference type="EMBL" id="KZ451917">
    <property type="protein sequence ID" value="PKA62336.1"/>
    <property type="molecule type" value="Genomic_DNA"/>
</dbReference>
<proteinExistence type="predicted"/>
<reference evidence="1 2" key="1">
    <citation type="journal article" date="2017" name="Nature">
        <title>The Apostasia genome and the evolution of orchids.</title>
        <authorList>
            <person name="Zhang G.Q."/>
            <person name="Liu K.W."/>
            <person name="Li Z."/>
            <person name="Lohaus R."/>
            <person name="Hsiao Y.Y."/>
            <person name="Niu S.C."/>
            <person name="Wang J.Y."/>
            <person name="Lin Y.C."/>
            <person name="Xu Q."/>
            <person name="Chen L.J."/>
            <person name="Yoshida K."/>
            <person name="Fujiwara S."/>
            <person name="Wang Z.W."/>
            <person name="Zhang Y.Q."/>
            <person name="Mitsuda N."/>
            <person name="Wang M."/>
            <person name="Liu G.H."/>
            <person name="Pecoraro L."/>
            <person name="Huang H.X."/>
            <person name="Xiao X.J."/>
            <person name="Lin M."/>
            <person name="Wu X.Y."/>
            <person name="Wu W.L."/>
            <person name="Chen Y.Y."/>
            <person name="Chang S.B."/>
            <person name="Sakamoto S."/>
            <person name="Ohme-Takagi M."/>
            <person name="Yagi M."/>
            <person name="Zeng S.J."/>
            <person name="Shen C.Y."/>
            <person name="Yeh C.M."/>
            <person name="Luo Y.B."/>
            <person name="Tsai W.C."/>
            <person name="Van de Peer Y."/>
            <person name="Liu Z.J."/>
        </authorList>
    </citation>
    <scope>NUCLEOTIDE SEQUENCE [LARGE SCALE GENOMIC DNA]</scope>
    <source>
        <strain evidence="2">cv. Shenzhen</strain>
        <tissue evidence="1">Stem</tissue>
    </source>
</reference>
<sequence length="129" mass="14328">MKKMASLKGSMLKIDRITVLIVINSGTPFKFSISKTPTLGKILLIKLKQSKLPNPLGLLQSLIPMGLPLPFNLKMTTSSLVYLKPKATIPTLHQTWAMLRPTQTPLTKAHRPLPNPHLVIPLHRLTLTP</sequence>
<protein>
    <submittedName>
        <fullName evidence="1">Uncharacterized protein</fullName>
    </submittedName>
</protein>
<keyword evidence="2" id="KW-1185">Reference proteome</keyword>
<dbReference type="AlphaFoldDB" id="A0A2I0B3G9"/>
<accession>A0A2I0B3G9</accession>
<gene>
    <name evidence="1" type="ORF">AXF42_Ash009220</name>
</gene>
<evidence type="ECO:0000313" key="1">
    <source>
        <dbReference type="EMBL" id="PKA62336.1"/>
    </source>
</evidence>
<name>A0A2I0B3G9_9ASPA</name>
<dbReference type="Proteomes" id="UP000236161">
    <property type="component" value="Unassembled WGS sequence"/>
</dbReference>
<evidence type="ECO:0000313" key="2">
    <source>
        <dbReference type="Proteomes" id="UP000236161"/>
    </source>
</evidence>
<organism evidence="1 2">
    <name type="scientific">Apostasia shenzhenica</name>
    <dbReference type="NCBI Taxonomy" id="1088818"/>
    <lineage>
        <taxon>Eukaryota</taxon>
        <taxon>Viridiplantae</taxon>
        <taxon>Streptophyta</taxon>
        <taxon>Embryophyta</taxon>
        <taxon>Tracheophyta</taxon>
        <taxon>Spermatophyta</taxon>
        <taxon>Magnoliopsida</taxon>
        <taxon>Liliopsida</taxon>
        <taxon>Asparagales</taxon>
        <taxon>Orchidaceae</taxon>
        <taxon>Apostasioideae</taxon>
        <taxon>Apostasia</taxon>
    </lineage>
</organism>